<evidence type="ECO:0000259" key="1">
    <source>
        <dbReference type="Pfam" id="PF01814"/>
    </source>
</evidence>
<name>A0A518DW19_9BACT</name>
<dbReference type="OrthoDB" id="276004at2"/>
<organism evidence="2 3">
    <name type="scientific">Lignipirellula cremea</name>
    <dbReference type="NCBI Taxonomy" id="2528010"/>
    <lineage>
        <taxon>Bacteria</taxon>
        <taxon>Pseudomonadati</taxon>
        <taxon>Planctomycetota</taxon>
        <taxon>Planctomycetia</taxon>
        <taxon>Pirellulales</taxon>
        <taxon>Pirellulaceae</taxon>
        <taxon>Lignipirellula</taxon>
    </lineage>
</organism>
<gene>
    <name evidence="2" type="ORF">Pla8534_38480</name>
</gene>
<accession>A0A518DW19</accession>
<feature type="domain" description="Hemerythrin-like" evidence="1">
    <location>
        <begin position="15"/>
        <end position="147"/>
    </location>
</feature>
<dbReference type="EMBL" id="CP036433">
    <property type="protein sequence ID" value="QDU96029.1"/>
    <property type="molecule type" value="Genomic_DNA"/>
</dbReference>
<dbReference type="Pfam" id="PF01814">
    <property type="entry name" value="Hemerythrin"/>
    <property type="match status" value="1"/>
</dbReference>
<dbReference type="Proteomes" id="UP000317648">
    <property type="component" value="Chromosome"/>
</dbReference>
<sequence>MANVLGTVSVNAAFLQEIKEDNAELRRDFSDTAELFSRLGESVVEPQQISDSATRLRDQIAMHFALEEFFGYVDVATETAPRLYDRAENLRAEHEVLYLQICDLVERIERWVYREPQADGAAVLADGFIEFHTRFAQHENAENELILDAMDSDIGVGD</sequence>
<dbReference type="AlphaFoldDB" id="A0A518DW19"/>
<proteinExistence type="predicted"/>
<evidence type="ECO:0000313" key="3">
    <source>
        <dbReference type="Proteomes" id="UP000317648"/>
    </source>
</evidence>
<dbReference type="RefSeq" id="WP_145054706.1">
    <property type="nucleotide sequence ID" value="NZ_CP036433.1"/>
</dbReference>
<reference evidence="2 3" key="1">
    <citation type="submission" date="2019-02" db="EMBL/GenBank/DDBJ databases">
        <title>Deep-cultivation of Planctomycetes and their phenomic and genomic characterization uncovers novel biology.</title>
        <authorList>
            <person name="Wiegand S."/>
            <person name="Jogler M."/>
            <person name="Boedeker C."/>
            <person name="Pinto D."/>
            <person name="Vollmers J."/>
            <person name="Rivas-Marin E."/>
            <person name="Kohn T."/>
            <person name="Peeters S.H."/>
            <person name="Heuer A."/>
            <person name="Rast P."/>
            <person name="Oberbeckmann S."/>
            <person name="Bunk B."/>
            <person name="Jeske O."/>
            <person name="Meyerdierks A."/>
            <person name="Storesund J.E."/>
            <person name="Kallscheuer N."/>
            <person name="Luecker S."/>
            <person name="Lage O.M."/>
            <person name="Pohl T."/>
            <person name="Merkel B.J."/>
            <person name="Hornburger P."/>
            <person name="Mueller R.-W."/>
            <person name="Bruemmer F."/>
            <person name="Labrenz M."/>
            <person name="Spormann A.M."/>
            <person name="Op den Camp H."/>
            <person name="Overmann J."/>
            <person name="Amann R."/>
            <person name="Jetten M.S.M."/>
            <person name="Mascher T."/>
            <person name="Medema M.H."/>
            <person name="Devos D.P."/>
            <person name="Kaster A.-K."/>
            <person name="Ovreas L."/>
            <person name="Rohde M."/>
            <person name="Galperin M.Y."/>
            <person name="Jogler C."/>
        </authorList>
    </citation>
    <scope>NUCLEOTIDE SEQUENCE [LARGE SCALE GENOMIC DNA]</scope>
    <source>
        <strain evidence="2 3">Pla85_3_4</strain>
    </source>
</reference>
<dbReference type="InterPro" id="IPR012312">
    <property type="entry name" value="Hemerythrin-like"/>
</dbReference>
<protein>
    <recommendedName>
        <fullName evidence="1">Hemerythrin-like domain-containing protein</fullName>
    </recommendedName>
</protein>
<dbReference type="KEGG" id="lcre:Pla8534_38480"/>
<keyword evidence="3" id="KW-1185">Reference proteome</keyword>
<evidence type="ECO:0000313" key="2">
    <source>
        <dbReference type="EMBL" id="QDU96029.1"/>
    </source>
</evidence>